<sequence length="324" mass="37635">MGTKNKKQQQQALAKRESQIRNLPTIYTFNFKDVPAEQYVKPLETLFSNADFYNLMENRNEMVRSACRIPQNSPKMPLLIKAIQDKDLKLAKQVYAALVQINLHSKVTFDFLNFGQLLRYYVDYSKPGIRETVSRLSINLDKITFYADSLEDLLNQARADMREIFNGTTEFKQFDGVVESLKQLEGFFNYSRTKDINSKDNDLYCEYADSINAYMEKRMQTYSAKYRKLHPQLPGFTQDQMIEALNLFFEENGKFNESFISTTESGGKYIDAVKLSFNIDEEQTKKLDKLVQKPKEGNSIQKYCLNVTDAIMLYYAQQKGISFA</sequence>
<dbReference type="EMBL" id="BK015636">
    <property type="protein sequence ID" value="DAE17093.1"/>
    <property type="molecule type" value="Genomic_DNA"/>
</dbReference>
<reference evidence="1" key="1">
    <citation type="journal article" date="2021" name="Proc. Natl. Acad. Sci. U.S.A.">
        <title>A Catalog of Tens of Thousands of Viruses from Human Metagenomes Reveals Hidden Associations with Chronic Diseases.</title>
        <authorList>
            <person name="Tisza M.J."/>
            <person name="Buck C.B."/>
        </authorList>
    </citation>
    <scope>NUCLEOTIDE SEQUENCE</scope>
    <source>
        <strain evidence="1">Ctbvd11</strain>
    </source>
</reference>
<protein>
    <submittedName>
        <fullName evidence="1">Uncharacterized protein</fullName>
    </submittedName>
</protein>
<name>A0A8S5QE99_9CAUD</name>
<accession>A0A8S5QE99</accession>
<proteinExistence type="predicted"/>
<organism evidence="1">
    <name type="scientific">Siphoviridae sp. ctbvd11</name>
    <dbReference type="NCBI Taxonomy" id="2825567"/>
    <lineage>
        <taxon>Viruses</taxon>
        <taxon>Duplodnaviria</taxon>
        <taxon>Heunggongvirae</taxon>
        <taxon>Uroviricota</taxon>
        <taxon>Caudoviricetes</taxon>
    </lineage>
</organism>
<evidence type="ECO:0000313" key="1">
    <source>
        <dbReference type="EMBL" id="DAE17093.1"/>
    </source>
</evidence>